<dbReference type="InterPro" id="IPR027417">
    <property type="entry name" value="P-loop_NTPase"/>
</dbReference>
<comment type="catalytic activity">
    <reaction evidence="9 11">
        <text>dTMP + ATP = dTDP + ADP</text>
        <dbReference type="Rhea" id="RHEA:13517"/>
        <dbReference type="ChEBI" id="CHEBI:30616"/>
        <dbReference type="ChEBI" id="CHEBI:58369"/>
        <dbReference type="ChEBI" id="CHEBI:63528"/>
        <dbReference type="ChEBI" id="CHEBI:456216"/>
        <dbReference type="EC" id="2.7.4.9"/>
    </reaction>
</comment>
<evidence type="ECO:0000256" key="4">
    <source>
        <dbReference type="ARBA" id="ARBA00022679"/>
    </source>
</evidence>
<keyword evidence="6 11" id="KW-0547">Nucleotide-binding</keyword>
<evidence type="ECO:0000313" key="13">
    <source>
        <dbReference type="EMBL" id="QIV87594.1"/>
    </source>
</evidence>
<name>A0A6H0SJU9_9MICC</name>
<evidence type="ECO:0000256" key="7">
    <source>
        <dbReference type="ARBA" id="ARBA00022777"/>
    </source>
</evidence>
<dbReference type="FunFam" id="3.40.50.300:FF:000225">
    <property type="entry name" value="Thymidylate kinase"/>
    <property type="match status" value="1"/>
</dbReference>
<dbReference type="SUPFAM" id="SSF52540">
    <property type="entry name" value="P-loop containing nucleoside triphosphate hydrolases"/>
    <property type="match status" value="1"/>
</dbReference>
<dbReference type="PANTHER" id="PTHR10344">
    <property type="entry name" value="THYMIDYLATE KINASE"/>
    <property type="match status" value="1"/>
</dbReference>
<dbReference type="PROSITE" id="PS01331">
    <property type="entry name" value="THYMIDYLATE_KINASE"/>
    <property type="match status" value="1"/>
</dbReference>
<protein>
    <recommendedName>
        <fullName evidence="3 11">Thymidylate kinase</fullName>
        <ecNumber evidence="2 11">2.7.4.9</ecNumber>
    </recommendedName>
    <alternativeName>
        <fullName evidence="11">dTMP kinase</fullName>
    </alternativeName>
</protein>
<dbReference type="EC" id="2.7.4.9" evidence="2 11"/>
<dbReference type="RefSeq" id="WP_172512226.1">
    <property type="nucleotide sequence ID" value="NZ_CP032549.1"/>
</dbReference>
<feature type="binding site" evidence="11">
    <location>
        <begin position="18"/>
        <end position="25"/>
    </location>
    <ligand>
        <name>ATP</name>
        <dbReference type="ChEBI" id="CHEBI:30616"/>
    </ligand>
</feature>
<dbReference type="GO" id="GO:0005524">
    <property type="term" value="F:ATP binding"/>
    <property type="evidence" value="ECO:0007669"/>
    <property type="project" value="UniProtKB-UniRule"/>
</dbReference>
<dbReference type="InterPro" id="IPR018094">
    <property type="entry name" value="Thymidylate_kinase"/>
</dbReference>
<dbReference type="GO" id="GO:0005829">
    <property type="term" value="C:cytosol"/>
    <property type="evidence" value="ECO:0007669"/>
    <property type="project" value="TreeGrafter"/>
</dbReference>
<keyword evidence="7 11" id="KW-0418">Kinase</keyword>
<dbReference type="GO" id="GO:0006233">
    <property type="term" value="P:dTDP biosynthetic process"/>
    <property type="evidence" value="ECO:0007669"/>
    <property type="project" value="InterPro"/>
</dbReference>
<comment type="similarity">
    <text evidence="1 11">Belongs to the thymidylate kinase family.</text>
</comment>
<dbReference type="AlphaFoldDB" id="A0A6H0SJU9"/>
<dbReference type="Gene3D" id="3.40.50.300">
    <property type="entry name" value="P-loop containing nucleotide triphosphate hydrolases"/>
    <property type="match status" value="1"/>
</dbReference>
<keyword evidence="8 11" id="KW-0067">ATP-binding</keyword>
<dbReference type="PANTHER" id="PTHR10344:SF4">
    <property type="entry name" value="UMP-CMP KINASE 2, MITOCHONDRIAL"/>
    <property type="match status" value="1"/>
</dbReference>
<gene>
    <name evidence="11" type="primary">tmk</name>
    <name evidence="13" type="ORF">D3791_10975</name>
</gene>
<keyword evidence="4 11" id="KW-0808">Transferase</keyword>
<evidence type="ECO:0000256" key="2">
    <source>
        <dbReference type="ARBA" id="ARBA00012980"/>
    </source>
</evidence>
<evidence type="ECO:0000256" key="9">
    <source>
        <dbReference type="ARBA" id="ARBA00048743"/>
    </source>
</evidence>
<dbReference type="InterPro" id="IPR039430">
    <property type="entry name" value="Thymidylate_kin-like_dom"/>
</dbReference>
<evidence type="ECO:0000256" key="8">
    <source>
        <dbReference type="ARBA" id="ARBA00022840"/>
    </source>
</evidence>
<evidence type="ECO:0000256" key="1">
    <source>
        <dbReference type="ARBA" id="ARBA00009776"/>
    </source>
</evidence>
<dbReference type="Proteomes" id="UP000502331">
    <property type="component" value="Chromosome"/>
</dbReference>
<evidence type="ECO:0000256" key="10">
    <source>
        <dbReference type="ARBA" id="ARBA00057735"/>
    </source>
</evidence>
<dbReference type="GO" id="GO:0006227">
    <property type="term" value="P:dUDP biosynthetic process"/>
    <property type="evidence" value="ECO:0007669"/>
    <property type="project" value="TreeGrafter"/>
</dbReference>
<keyword evidence="5 11" id="KW-0545">Nucleotide biosynthesis</keyword>
<evidence type="ECO:0000256" key="6">
    <source>
        <dbReference type="ARBA" id="ARBA00022741"/>
    </source>
</evidence>
<evidence type="ECO:0000256" key="11">
    <source>
        <dbReference type="HAMAP-Rule" id="MF_00165"/>
    </source>
</evidence>
<dbReference type="InterPro" id="IPR018095">
    <property type="entry name" value="Thymidylate_kin_CS"/>
</dbReference>
<evidence type="ECO:0000256" key="5">
    <source>
        <dbReference type="ARBA" id="ARBA00022727"/>
    </source>
</evidence>
<accession>A0A6H0SJU9</accession>
<comment type="function">
    <text evidence="10 11">Phosphorylation of dTMP to form dTDP in both de novo and salvage pathways of dTTP synthesis.</text>
</comment>
<dbReference type="Pfam" id="PF02223">
    <property type="entry name" value="Thymidylate_kin"/>
    <property type="match status" value="1"/>
</dbReference>
<evidence type="ECO:0000256" key="3">
    <source>
        <dbReference type="ARBA" id="ARBA00017144"/>
    </source>
</evidence>
<keyword evidence="14" id="KW-1185">Reference proteome</keyword>
<reference evidence="13 14" key="1">
    <citation type="submission" date="2018-09" db="EMBL/GenBank/DDBJ databases">
        <title>Glutamicibacter mishrai S5-52T (LMG 29155T = KCTC 39846T).</title>
        <authorList>
            <person name="Das S.K."/>
        </authorList>
    </citation>
    <scope>NUCLEOTIDE SEQUENCE [LARGE SCALE GENOMIC DNA]</scope>
    <source>
        <strain evidence="13 14">S5-52</strain>
    </source>
</reference>
<dbReference type="HAMAP" id="MF_00165">
    <property type="entry name" value="Thymidylate_kinase"/>
    <property type="match status" value="1"/>
</dbReference>
<dbReference type="GO" id="GO:0004798">
    <property type="term" value="F:dTMP kinase activity"/>
    <property type="evidence" value="ECO:0007669"/>
    <property type="project" value="UniProtKB-UniRule"/>
</dbReference>
<dbReference type="EMBL" id="CP032549">
    <property type="protein sequence ID" value="QIV87594.1"/>
    <property type="molecule type" value="Genomic_DNA"/>
</dbReference>
<evidence type="ECO:0000259" key="12">
    <source>
        <dbReference type="Pfam" id="PF02223"/>
    </source>
</evidence>
<dbReference type="GO" id="GO:0006235">
    <property type="term" value="P:dTTP biosynthetic process"/>
    <property type="evidence" value="ECO:0007669"/>
    <property type="project" value="UniProtKB-UniRule"/>
</dbReference>
<dbReference type="CDD" id="cd01672">
    <property type="entry name" value="TMPK"/>
    <property type="match status" value="1"/>
</dbReference>
<organism evidence="13 14">
    <name type="scientific">Glutamicibacter mishrai</name>
    <dbReference type="NCBI Taxonomy" id="1775880"/>
    <lineage>
        <taxon>Bacteria</taxon>
        <taxon>Bacillati</taxon>
        <taxon>Actinomycetota</taxon>
        <taxon>Actinomycetes</taxon>
        <taxon>Micrococcales</taxon>
        <taxon>Micrococcaceae</taxon>
        <taxon>Glutamicibacter</taxon>
    </lineage>
</organism>
<feature type="domain" description="Thymidylate kinase-like" evidence="12">
    <location>
        <begin position="16"/>
        <end position="209"/>
    </location>
</feature>
<dbReference type="NCBIfam" id="TIGR00041">
    <property type="entry name" value="DTMP_kinase"/>
    <property type="match status" value="1"/>
</dbReference>
<proteinExistence type="inferred from homology"/>
<evidence type="ECO:0000313" key="14">
    <source>
        <dbReference type="Proteomes" id="UP000502331"/>
    </source>
</evidence>
<sequence length="217" mass="23111">MNNESSAPAPGLFIVFEGGDGAGKSTQVALARQWLEEQGSKVITTREPGGTQISEALRSLVLEHGHGDIDSRTEALIYSAARAAHVQQVISPSLAAGTHVICDRFVDSSLAYQGMGRALGFDAVANINDFATNGLKPDVTIILDISAADGRARRVAAGGGVEAADRLEAEPDDFHERIRQAFLELAARDPQRYLVLDANNSVEDLHRSITTHLAGLL</sequence>